<proteinExistence type="predicted"/>
<name>A0A2N5UVX5_9BASI</name>
<organism evidence="2 3">
    <name type="scientific">Puccinia coronata f. sp. avenae</name>
    <dbReference type="NCBI Taxonomy" id="200324"/>
    <lineage>
        <taxon>Eukaryota</taxon>
        <taxon>Fungi</taxon>
        <taxon>Dikarya</taxon>
        <taxon>Basidiomycota</taxon>
        <taxon>Pucciniomycotina</taxon>
        <taxon>Pucciniomycetes</taxon>
        <taxon>Pucciniales</taxon>
        <taxon>Pucciniaceae</taxon>
        <taxon>Puccinia</taxon>
    </lineage>
</organism>
<feature type="region of interest" description="Disordered" evidence="1">
    <location>
        <begin position="144"/>
        <end position="163"/>
    </location>
</feature>
<comment type="caution">
    <text evidence="2">The sequence shown here is derived from an EMBL/GenBank/DDBJ whole genome shotgun (WGS) entry which is preliminary data.</text>
</comment>
<sequence length="177" mass="19247">MPALAEQAAVAHTCSVSKLLPSRLAQLLGEKVATARRAGGSYLLAKQAITSAGTSRDRSDKSVRPVGSRFGRACPTTGRTRLFKHRSNCRVRPVNAGSAGTGFRNSSRYLHPPIPYCQPNTPFQPQKSRQRIIFQHHPPTQGFLSGPLSSEGDGSHEIPSEFPRLAFCRSPSQTVLR</sequence>
<gene>
    <name evidence="2" type="ORF">PCASD_12819</name>
</gene>
<feature type="region of interest" description="Disordered" evidence="1">
    <location>
        <begin position="49"/>
        <end position="71"/>
    </location>
</feature>
<evidence type="ECO:0000256" key="1">
    <source>
        <dbReference type="SAM" id="MobiDB-lite"/>
    </source>
</evidence>
<evidence type="ECO:0000313" key="2">
    <source>
        <dbReference type="EMBL" id="PLW41910.1"/>
    </source>
</evidence>
<protein>
    <submittedName>
        <fullName evidence="2">Uncharacterized protein</fullName>
    </submittedName>
</protein>
<reference evidence="2 3" key="1">
    <citation type="submission" date="2017-11" db="EMBL/GenBank/DDBJ databases">
        <title>De novo assembly and phasing of dikaryotic genomes from two isolates of Puccinia coronata f. sp. avenae, the causal agent of oat crown rust.</title>
        <authorList>
            <person name="Miller M.E."/>
            <person name="Zhang Y."/>
            <person name="Omidvar V."/>
            <person name="Sperschneider J."/>
            <person name="Schwessinger B."/>
            <person name="Raley C."/>
            <person name="Palmer J.M."/>
            <person name="Garnica D."/>
            <person name="Upadhyaya N."/>
            <person name="Rathjen J."/>
            <person name="Taylor J.M."/>
            <person name="Park R.F."/>
            <person name="Dodds P.N."/>
            <person name="Hirsch C.D."/>
            <person name="Kianian S.F."/>
            <person name="Figueroa M."/>
        </authorList>
    </citation>
    <scope>NUCLEOTIDE SEQUENCE [LARGE SCALE GENOMIC DNA]</scope>
    <source>
        <strain evidence="2">12SD80</strain>
    </source>
</reference>
<dbReference type="Proteomes" id="UP000235392">
    <property type="component" value="Unassembled WGS sequence"/>
</dbReference>
<dbReference type="EMBL" id="PGCI01000084">
    <property type="protein sequence ID" value="PLW41910.1"/>
    <property type="molecule type" value="Genomic_DNA"/>
</dbReference>
<accession>A0A2N5UVX5</accession>
<evidence type="ECO:0000313" key="3">
    <source>
        <dbReference type="Proteomes" id="UP000235392"/>
    </source>
</evidence>
<dbReference type="AlphaFoldDB" id="A0A2N5UVX5"/>